<keyword evidence="4 6" id="KW-1133">Transmembrane helix</keyword>
<gene>
    <name evidence="8" type="ORF">ABIF29_006596</name>
    <name evidence="7" type="ORF">JOH49_004627</name>
</gene>
<evidence type="ECO:0000256" key="3">
    <source>
        <dbReference type="ARBA" id="ARBA00022692"/>
    </source>
</evidence>
<evidence type="ECO:0000256" key="4">
    <source>
        <dbReference type="ARBA" id="ARBA00022989"/>
    </source>
</evidence>
<accession>A0A4Q4JVN3</accession>
<dbReference type="AlphaFoldDB" id="A0A4Q4JVN3"/>
<evidence type="ECO:0000256" key="5">
    <source>
        <dbReference type="ARBA" id="ARBA00023136"/>
    </source>
</evidence>
<feature type="transmembrane region" description="Helical" evidence="6">
    <location>
        <begin position="172"/>
        <end position="190"/>
    </location>
</feature>
<comment type="subcellular location">
    <subcellularLocation>
        <location evidence="1">Cell membrane</location>
        <topology evidence="1">Multi-pass membrane protein</topology>
    </subcellularLocation>
</comment>
<feature type="transmembrane region" description="Helical" evidence="6">
    <location>
        <begin position="41"/>
        <end position="59"/>
    </location>
</feature>
<feature type="transmembrane region" description="Helical" evidence="6">
    <location>
        <begin position="91"/>
        <end position="113"/>
    </location>
</feature>
<keyword evidence="2" id="KW-1003">Cell membrane</keyword>
<protein>
    <submittedName>
        <fullName evidence="7">Branched-chain amino acid transport system permease protein</fullName>
    </submittedName>
</protein>
<dbReference type="GeneID" id="92952268"/>
<evidence type="ECO:0000313" key="9">
    <source>
        <dbReference type="Proteomes" id="UP000673383"/>
    </source>
</evidence>
<feature type="transmembrane region" description="Helical" evidence="6">
    <location>
        <begin position="277"/>
        <end position="298"/>
    </location>
</feature>
<keyword evidence="5 6" id="KW-0472">Membrane</keyword>
<keyword evidence="3 6" id="KW-0812">Transmembrane</keyword>
<feature type="transmembrane region" description="Helical" evidence="6">
    <location>
        <begin position="254"/>
        <end position="270"/>
    </location>
</feature>
<dbReference type="PANTHER" id="PTHR30482">
    <property type="entry name" value="HIGH-AFFINITY BRANCHED-CHAIN AMINO ACID TRANSPORT SYSTEM PERMEASE"/>
    <property type="match status" value="1"/>
</dbReference>
<organism evidence="7 9">
    <name type="scientific">Bradyrhizobium elkanii</name>
    <dbReference type="NCBI Taxonomy" id="29448"/>
    <lineage>
        <taxon>Bacteria</taxon>
        <taxon>Pseudomonadati</taxon>
        <taxon>Pseudomonadota</taxon>
        <taxon>Alphaproteobacteria</taxon>
        <taxon>Hyphomicrobiales</taxon>
        <taxon>Nitrobacteraceae</taxon>
        <taxon>Bradyrhizobium</taxon>
    </lineage>
</organism>
<feature type="transmembrane region" description="Helical" evidence="6">
    <location>
        <begin position="17"/>
        <end position="35"/>
    </location>
</feature>
<evidence type="ECO:0000256" key="1">
    <source>
        <dbReference type="ARBA" id="ARBA00004651"/>
    </source>
</evidence>
<dbReference type="Proteomes" id="UP000673383">
    <property type="component" value="Unassembled WGS sequence"/>
</dbReference>
<sequence>MDATSNPRQTLPVIDRILIGIGAVITFGVIPLAGSDYLMDAVLTPFLALALAAVGLNVLTGYAGQVSLGSAAFLAVGAYAAYNLHLRLPELPLLLDLVLAGLVAAAIGIVFGLPSLRLRGFYLAVSTLAAQFFVQWALTKFGWFSNDNPSGVIDAPALTIAGYSFTSAAGRYLFSLAVVTVATILTLLLLQSQTGRNFIAVRDHEIAAKVIGVPLLRTKLLAFGVSSFLIGVAGVLWAFAYLRTVEPAGFNLDRSFQILFIIIIGGLASLRGAFLGAAFIVVFPLILSRLGAALLGGVFDSGVLEMSQRIVIGALIIAFLIAEPRGLIALWDRFRAASAAWTGLRKTFPATDTSRS</sequence>
<dbReference type="GO" id="GO:0005886">
    <property type="term" value="C:plasma membrane"/>
    <property type="evidence" value="ECO:0007669"/>
    <property type="project" value="UniProtKB-SubCell"/>
</dbReference>
<reference evidence="8 10" key="2">
    <citation type="submission" date="2024-07" db="EMBL/GenBank/DDBJ databases">
        <title>Genomic Encyclopedia of Type Strains, Phase V (KMG-V): Genome sequencing to study the core and pangenomes of soil and plant-associated prokaryotes.</title>
        <authorList>
            <person name="Whitman W."/>
        </authorList>
    </citation>
    <scope>NUCLEOTIDE SEQUENCE [LARGE SCALE GENOMIC DNA]</scope>
    <source>
        <strain evidence="8 10">USDA 415</strain>
    </source>
</reference>
<evidence type="ECO:0000256" key="2">
    <source>
        <dbReference type="ARBA" id="ARBA00022475"/>
    </source>
</evidence>
<dbReference type="InterPro" id="IPR043428">
    <property type="entry name" value="LivM-like"/>
</dbReference>
<dbReference type="EMBL" id="JBGBZA010000002">
    <property type="protein sequence ID" value="MEY9319797.1"/>
    <property type="molecule type" value="Genomic_DNA"/>
</dbReference>
<feature type="transmembrane region" description="Helical" evidence="6">
    <location>
        <begin position="66"/>
        <end position="85"/>
    </location>
</feature>
<evidence type="ECO:0000313" key="7">
    <source>
        <dbReference type="EMBL" id="MBP1294874.1"/>
    </source>
</evidence>
<dbReference type="GO" id="GO:0015658">
    <property type="term" value="F:branched-chain amino acid transmembrane transporter activity"/>
    <property type="evidence" value="ECO:0007669"/>
    <property type="project" value="InterPro"/>
</dbReference>
<evidence type="ECO:0000313" key="8">
    <source>
        <dbReference type="EMBL" id="MEY9319797.1"/>
    </source>
</evidence>
<feature type="transmembrane region" description="Helical" evidence="6">
    <location>
        <begin position="310"/>
        <end position="331"/>
    </location>
</feature>
<name>A0A4Q4JVN3_BRAEL</name>
<evidence type="ECO:0000313" key="10">
    <source>
        <dbReference type="Proteomes" id="UP001565471"/>
    </source>
</evidence>
<feature type="transmembrane region" description="Helical" evidence="6">
    <location>
        <begin position="120"/>
        <end position="138"/>
    </location>
</feature>
<dbReference type="Proteomes" id="UP001565471">
    <property type="component" value="Unassembled WGS sequence"/>
</dbReference>
<dbReference type="Pfam" id="PF02653">
    <property type="entry name" value="BPD_transp_2"/>
    <property type="match status" value="1"/>
</dbReference>
<proteinExistence type="predicted"/>
<dbReference type="CDD" id="cd06581">
    <property type="entry name" value="TM_PBP1_LivM_like"/>
    <property type="match status" value="1"/>
</dbReference>
<keyword evidence="10" id="KW-1185">Reference proteome</keyword>
<feature type="transmembrane region" description="Helical" evidence="6">
    <location>
        <begin position="220"/>
        <end position="242"/>
    </location>
</feature>
<reference evidence="7" key="1">
    <citation type="submission" date="2021-02" db="EMBL/GenBank/DDBJ databases">
        <title>Genomic Encyclopedia of Type Strains, Phase IV (KMG-V): Genome sequencing to study the core and pangenomes of soil and plant-associated prokaryotes.</title>
        <authorList>
            <person name="Whitman W."/>
        </authorList>
    </citation>
    <scope>NUCLEOTIDE SEQUENCE</scope>
    <source>
        <strain evidence="7">USDA 406</strain>
    </source>
</reference>
<dbReference type="InterPro" id="IPR001851">
    <property type="entry name" value="ABC_transp_permease"/>
</dbReference>
<dbReference type="RefSeq" id="WP_016848255.1">
    <property type="nucleotide sequence ID" value="NZ_BJNL01000016.1"/>
</dbReference>
<evidence type="ECO:0000256" key="6">
    <source>
        <dbReference type="SAM" id="Phobius"/>
    </source>
</evidence>
<comment type="caution">
    <text evidence="7">The sequence shown here is derived from an EMBL/GenBank/DDBJ whole genome shotgun (WGS) entry which is preliminary data.</text>
</comment>
<dbReference type="PANTHER" id="PTHR30482:SF5">
    <property type="entry name" value="ABC TRANSPORTER PERMEASE PROTEIN"/>
    <property type="match status" value="1"/>
</dbReference>
<dbReference type="EMBL" id="JAFICZ010000001">
    <property type="protein sequence ID" value="MBP1294874.1"/>
    <property type="molecule type" value="Genomic_DNA"/>
</dbReference>